<proteinExistence type="predicted"/>
<dbReference type="EMBL" id="CAJJDN010000037">
    <property type="protein sequence ID" value="CAD8077904.1"/>
    <property type="molecule type" value="Genomic_DNA"/>
</dbReference>
<dbReference type="AlphaFoldDB" id="A0A8S1MSI4"/>
<gene>
    <name evidence="1" type="ORF">PSON_ATCC_30995.1.T0370014</name>
</gene>
<accession>A0A8S1MSI4</accession>
<evidence type="ECO:0000313" key="2">
    <source>
        <dbReference type="Proteomes" id="UP000692954"/>
    </source>
</evidence>
<evidence type="ECO:0000313" key="1">
    <source>
        <dbReference type="EMBL" id="CAD8077904.1"/>
    </source>
</evidence>
<name>A0A8S1MSI4_9CILI</name>
<protein>
    <submittedName>
        <fullName evidence="1">Uncharacterized protein</fullName>
    </submittedName>
</protein>
<sequence length="87" mass="10816">MRLVKYKRKWKNCKNLSKLNLFKQLWRLRQYPRFNIYTHLGFVINIIIFEKHQQIKLIIYIYKTQITIVLKLTQGIKIQIMKAFFQK</sequence>
<dbReference type="Proteomes" id="UP000692954">
    <property type="component" value="Unassembled WGS sequence"/>
</dbReference>
<organism evidence="1 2">
    <name type="scientific">Paramecium sonneborni</name>
    <dbReference type="NCBI Taxonomy" id="65129"/>
    <lineage>
        <taxon>Eukaryota</taxon>
        <taxon>Sar</taxon>
        <taxon>Alveolata</taxon>
        <taxon>Ciliophora</taxon>
        <taxon>Intramacronucleata</taxon>
        <taxon>Oligohymenophorea</taxon>
        <taxon>Peniculida</taxon>
        <taxon>Parameciidae</taxon>
        <taxon>Paramecium</taxon>
    </lineage>
</organism>
<comment type="caution">
    <text evidence="1">The sequence shown here is derived from an EMBL/GenBank/DDBJ whole genome shotgun (WGS) entry which is preliminary data.</text>
</comment>
<keyword evidence="2" id="KW-1185">Reference proteome</keyword>
<reference evidence="1" key="1">
    <citation type="submission" date="2021-01" db="EMBL/GenBank/DDBJ databases">
        <authorList>
            <consortium name="Genoscope - CEA"/>
            <person name="William W."/>
        </authorList>
    </citation>
    <scope>NUCLEOTIDE SEQUENCE</scope>
</reference>